<dbReference type="InterPro" id="IPR018060">
    <property type="entry name" value="HTH_AraC"/>
</dbReference>
<dbReference type="Proteomes" id="UP000253420">
    <property type="component" value="Unassembled WGS sequence"/>
</dbReference>
<dbReference type="RefSeq" id="WP_114441268.1">
    <property type="nucleotide sequence ID" value="NZ_QOZG01000006.1"/>
</dbReference>
<dbReference type="InterPro" id="IPR020449">
    <property type="entry name" value="Tscrpt_reg_AraC-type_HTH"/>
</dbReference>
<gene>
    <name evidence="5" type="ORF">DUT91_14775</name>
</gene>
<feature type="domain" description="HTH araC/xylS-type" evidence="4">
    <location>
        <begin position="43"/>
        <end position="105"/>
    </location>
</feature>
<keyword evidence="6" id="KW-1185">Reference proteome</keyword>
<dbReference type="GO" id="GO:0003700">
    <property type="term" value="F:DNA-binding transcription factor activity"/>
    <property type="evidence" value="ECO:0007669"/>
    <property type="project" value="InterPro"/>
</dbReference>
<name>A0A368K2Z7_9HYPH</name>
<keyword evidence="2" id="KW-0238">DNA-binding</keyword>
<dbReference type="PANTHER" id="PTHR43280">
    <property type="entry name" value="ARAC-FAMILY TRANSCRIPTIONAL REGULATOR"/>
    <property type="match status" value="1"/>
</dbReference>
<dbReference type="Pfam" id="PF12833">
    <property type="entry name" value="HTH_18"/>
    <property type="match status" value="1"/>
</dbReference>
<organism evidence="5 6">
    <name type="scientific">Phyllobacterium salinisoli</name>
    <dbReference type="NCBI Taxonomy" id="1899321"/>
    <lineage>
        <taxon>Bacteria</taxon>
        <taxon>Pseudomonadati</taxon>
        <taxon>Pseudomonadota</taxon>
        <taxon>Alphaproteobacteria</taxon>
        <taxon>Hyphomicrobiales</taxon>
        <taxon>Phyllobacteriaceae</taxon>
        <taxon>Phyllobacterium</taxon>
    </lineage>
</organism>
<dbReference type="PRINTS" id="PR00032">
    <property type="entry name" value="HTHARAC"/>
</dbReference>
<reference evidence="5 6" key="1">
    <citation type="submission" date="2018-07" db="EMBL/GenBank/DDBJ databases">
        <title>The draft genome of Phyllobacterium salinisoli.</title>
        <authorList>
            <person name="Liu L."/>
            <person name="Li L."/>
            <person name="Zhang X."/>
            <person name="Liang L."/>
        </authorList>
    </citation>
    <scope>NUCLEOTIDE SEQUENCE [LARGE SCALE GENOMIC DNA]</scope>
    <source>
        <strain evidence="5 6">LLAN61</strain>
    </source>
</reference>
<protein>
    <submittedName>
        <fullName evidence="5">AraC family transcriptional regulator</fullName>
    </submittedName>
</protein>
<dbReference type="AlphaFoldDB" id="A0A368K2Z7"/>
<dbReference type="EMBL" id="QOZG01000006">
    <property type="protein sequence ID" value="RCS22772.1"/>
    <property type="molecule type" value="Genomic_DNA"/>
</dbReference>
<dbReference type="OrthoDB" id="252470at2"/>
<evidence type="ECO:0000313" key="5">
    <source>
        <dbReference type="EMBL" id="RCS22772.1"/>
    </source>
</evidence>
<dbReference type="GO" id="GO:0043565">
    <property type="term" value="F:sequence-specific DNA binding"/>
    <property type="evidence" value="ECO:0007669"/>
    <property type="project" value="InterPro"/>
</dbReference>
<dbReference type="PROSITE" id="PS01124">
    <property type="entry name" value="HTH_ARAC_FAMILY_2"/>
    <property type="match status" value="1"/>
</dbReference>
<comment type="caution">
    <text evidence="5">The sequence shown here is derived from an EMBL/GenBank/DDBJ whole genome shotgun (WGS) entry which is preliminary data.</text>
</comment>
<evidence type="ECO:0000256" key="3">
    <source>
        <dbReference type="ARBA" id="ARBA00023163"/>
    </source>
</evidence>
<dbReference type="Gene3D" id="1.10.10.60">
    <property type="entry name" value="Homeodomain-like"/>
    <property type="match status" value="1"/>
</dbReference>
<accession>A0A368K2Z7</accession>
<dbReference type="SMART" id="SM00342">
    <property type="entry name" value="HTH_ARAC"/>
    <property type="match status" value="1"/>
</dbReference>
<dbReference type="SUPFAM" id="SSF46689">
    <property type="entry name" value="Homeodomain-like"/>
    <property type="match status" value="1"/>
</dbReference>
<evidence type="ECO:0000256" key="2">
    <source>
        <dbReference type="ARBA" id="ARBA00023125"/>
    </source>
</evidence>
<keyword evidence="1" id="KW-0805">Transcription regulation</keyword>
<sequence>MTDAAMLTGALAIGCEGFKIGPHDVPCIAISAHYVRQLISDEGTSFSDYLTEKRLSYVYDCLTDPRQIMRRVADIAFDVGFIEPSTFYRQFRLRYGMTPTDVRQAA</sequence>
<keyword evidence="3" id="KW-0804">Transcription</keyword>
<dbReference type="InterPro" id="IPR009057">
    <property type="entry name" value="Homeodomain-like_sf"/>
</dbReference>
<evidence type="ECO:0000256" key="1">
    <source>
        <dbReference type="ARBA" id="ARBA00023015"/>
    </source>
</evidence>
<dbReference type="PANTHER" id="PTHR43280:SF31">
    <property type="entry name" value="TRANSCRIPTIONAL REGULATORY PROTEIN"/>
    <property type="match status" value="1"/>
</dbReference>
<evidence type="ECO:0000259" key="4">
    <source>
        <dbReference type="PROSITE" id="PS01124"/>
    </source>
</evidence>
<proteinExistence type="predicted"/>
<evidence type="ECO:0000313" key="6">
    <source>
        <dbReference type="Proteomes" id="UP000253420"/>
    </source>
</evidence>